<evidence type="ECO:0000313" key="2">
    <source>
        <dbReference type="Proteomes" id="UP001648503"/>
    </source>
</evidence>
<proteinExistence type="predicted"/>
<comment type="caution">
    <text evidence="1">The sequence shown here is derived from an EMBL/GenBank/DDBJ whole genome shotgun (WGS) entry which is preliminary data.</text>
</comment>
<evidence type="ECO:0000313" key="1">
    <source>
        <dbReference type="EMBL" id="KAH6592171.1"/>
    </source>
</evidence>
<reference evidence="1 2" key="1">
    <citation type="submission" date="2021-02" db="EMBL/GenBank/DDBJ databases">
        <title>Variation within the Batrachochytrium salamandrivorans European outbreak.</title>
        <authorList>
            <person name="Kelly M."/>
            <person name="Pasmans F."/>
            <person name="Shea T.P."/>
            <person name="Munoz J.F."/>
            <person name="Carranza S."/>
            <person name="Cuomo C.A."/>
            <person name="Martel A."/>
        </authorList>
    </citation>
    <scope>NUCLEOTIDE SEQUENCE [LARGE SCALE GENOMIC DNA]</scope>
    <source>
        <strain evidence="1 2">AMFP18/2</strain>
    </source>
</reference>
<accession>A0ABQ8F4R6</accession>
<evidence type="ECO:0008006" key="3">
    <source>
        <dbReference type="Google" id="ProtNLM"/>
    </source>
</evidence>
<name>A0ABQ8F4R6_9FUNG</name>
<dbReference type="SUPFAM" id="SSF48403">
    <property type="entry name" value="Ankyrin repeat"/>
    <property type="match status" value="1"/>
</dbReference>
<protein>
    <recommendedName>
        <fullName evidence="3">F-box domain-containing protein</fullName>
    </recommendedName>
</protein>
<sequence length="100" mass="11200">MQIYNPRWPRKSFQYQLPILTPNNIKMVIFHFAHIGDLDALKLLCKSPMADLEASDDASRTALIFAAIGGLFRQYMPMPMPMPMPIPGMGGVWLAVSHGI</sequence>
<dbReference type="InterPro" id="IPR036770">
    <property type="entry name" value="Ankyrin_rpt-contain_sf"/>
</dbReference>
<organism evidence="1 2">
    <name type="scientific">Batrachochytrium salamandrivorans</name>
    <dbReference type="NCBI Taxonomy" id="1357716"/>
    <lineage>
        <taxon>Eukaryota</taxon>
        <taxon>Fungi</taxon>
        <taxon>Fungi incertae sedis</taxon>
        <taxon>Chytridiomycota</taxon>
        <taxon>Chytridiomycota incertae sedis</taxon>
        <taxon>Chytridiomycetes</taxon>
        <taxon>Rhizophydiales</taxon>
        <taxon>Rhizophydiales incertae sedis</taxon>
        <taxon>Batrachochytrium</taxon>
    </lineage>
</organism>
<dbReference type="Proteomes" id="UP001648503">
    <property type="component" value="Unassembled WGS sequence"/>
</dbReference>
<dbReference type="EMBL" id="JAFCIX010000389">
    <property type="protein sequence ID" value="KAH6592171.1"/>
    <property type="molecule type" value="Genomic_DNA"/>
</dbReference>
<keyword evidence="2" id="KW-1185">Reference proteome</keyword>
<gene>
    <name evidence="1" type="ORF">BASA50_008216</name>
</gene>